<sequence>MKSIPIIHLLSYILSSNSLIVPSYPQRAETRLELKRQTAVYDGSEFISLSSVLFQQLESTNNSDESIQPLMESVPSLQAGYITFVTGKLDDERVLGIQVSNHDDDAMSESSEVIPLEETYIYKSSKCPIPKGISDEDAISTAAASLSSVYCSYDFDSQGNLQGSRRKAVVLGGGDYACFIAKALDAFEVNTTMVTTRPMSLKDTPLNPLYQSNVEAMPPSVEEEDLGFSEALGKFDVVIDTLGDEANFDSVKYYEDGVDRVFGEMGVSEKLKRDNNCERYLSTLTASQKIVLREGILFARDPVLTYQKRIEKGGVVIVDKDDTEQEGAQCLPSPQNFGAFLSTLFEKNIVFPVDRNENGSHKNKEIFVKGCSFPDYAEVEIWPSSSATGANVRFGFPGIEELVVEAKMQEFMGPSRGKKLASKKKKANNVNPFVTEIESLEDVTLEIKNEERDAVLFVSAPYCKLCRTMNPMYTRMARISKEEKESPILFAKASSAGKEGKQLTFTFKIDSVPTFVLFRKGEMYGEPFGVAKLPSKKLDKAIANLESGKDWDAKIIGMEPQLRRTKLT</sequence>
<accession>A0AAD3CKK3</accession>
<dbReference type="Gene3D" id="3.40.30.10">
    <property type="entry name" value="Glutaredoxin"/>
    <property type="match status" value="1"/>
</dbReference>
<feature type="domain" description="Thioredoxin" evidence="1">
    <location>
        <begin position="446"/>
        <end position="529"/>
    </location>
</feature>
<dbReference type="CDD" id="cd02947">
    <property type="entry name" value="TRX_family"/>
    <property type="match status" value="1"/>
</dbReference>
<evidence type="ECO:0000313" key="3">
    <source>
        <dbReference type="Proteomes" id="UP001054902"/>
    </source>
</evidence>
<name>A0AAD3CKK3_9STRA</name>
<protein>
    <recommendedName>
        <fullName evidence="1">Thioredoxin domain-containing protein</fullName>
    </recommendedName>
</protein>
<dbReference type="SUPFAM" id="SSF52833">
    <property type="entry name" value="Thioredoxin-like"/>
    <property type="match status" value="1"/>
</dbReference>
<keyword evidence="3" id="KW-1185">Reference proteome</keyword>
<organism evidence="2 3">
    <name type="scientific">Chaetoceros tenuissimus</name>
    <dbReference type="NCBI Taxonomy" id="426638"/>
    <lineage>
        <taxon>Eukaryota</taxon>
        <taxon>Sar</taxon>
        <taxon>Stramenopiles</taxon>
        <taxon>Ochrophyta</taxon>
        <taxon>Bacillariophyta</taxon>
        <taxon>Coscinodiscophyceae</taxon>
        <taxon>Chaetocerotophycidae</taxon>
        <taxon>Chaetocerotales</taxon>
        <taxon>Chaetocerotaceae</taxon>
        <taxon>Chaetoceros</taxon>
    </lineage>
</organism>
<proteinExistence type="predicted"/>
<evidence type="ECO:0000259" key="1">
    <source>
        <dbReference type="Pfam" id="PF00085"/>
    </source>
</evidence>
<dbReference type="Proteomes" id="UP001054902">
    <property type="component" value="Unassembled WGS sequence"/>
</dbReference>
<comment type="caution">
    <text evidence="2">The sequence shown here is derived from an EMBL/GenBank/DDBJ whole genome shotgun (WGS) entry which is preliminary data.</text>
</comment>
<dbReference type="InterPro" id="IPR036249">
    <property type="entry name" value="Thioredoxin-like_sf"/>
</dbReference>
<dbReference type="Pfam" id="PF00085">
    <property type="entry name" value="Thioredoxin"/>
    <property type="match status" value="1"/>
</dbReference>
<evidence type="ECO:0000313" key="2">
    <source>
        <dbReference type="EMBL" id="GFH47767.1"/>
    </source>
</evidence>
<dbReference type="AlphaFoldDB" id="A0AAD3CKK3"/>
<dbReference type="EMBL" id="BLLK01000023">
    <property type="protein sequence ID" value="GFH47767.1"/>
    <property type="molecule type" value="Genomic_DNA"/>
</dbReference>
<reference evidence="2 3" key="1">
    <citation type="journal article" date="2021" name="Sci. Rep.">
        <title>The genome of the diatom Chaetoceros tenuissimus carries an ancient integrated fragment of an extant virus.</title>
        <authorList>
            <person name="Hongo Y."/>
            <person name="Kimura K."/>
            <person name="Takaki Y."/>
            <person name="Yoshida Y."/>
            <person name="Baba S."/>
            <person name="Kobayashi G."/>
            <person name="Nagasaki K."/>
            <person name="Hano T."/>
            <person name="Tomaru Y."/>
        </authorList>
    </citation>
    <scope>NUCLEOTIDE SEQUENCE [LARGE SCALE GENOMIC DNA]</scope>
    <source>
        <strain evidence="2 3">NIES-3715</strain>
    </source>
</reference>
<gene>
    <name evidence="2" type="ORF">CTEN210_04242</name>
</gene>
<dbReference type="InterPro" id="IPR013766">
    <property type="entry name" value="Thioredoxin_domain"/>
</dbReference>